<keyword evidence="4" id="KW-1185">Reference proteome</keyword>
<keyword evidence="1" id="KW-0812">Transmembrane</keyword>
<dbReference type="EMBL" id="JAAXKZ010000035">
    <property type="protein sequence ID" value="NMH92269.1"/>
    <property type="molecule type" value="Genomic_DNA"/>
</dbReference>
<comment type="caution">
    <text evidence="3">The sequence shown here is derived from an EMBL/GenBank/DDBJ whole genome shotgun (WGS) entry which is preliminary data.</text>
</comment>
<feature type="domain" description="DUF7144" evidence="2">
    <location>
        <begin position="27"/>
        <end position="141"/>
    </location>
</feature>
<evidence type="ECO:0000256" key="1">
    <source>
        <dbReference type="SAM" id="Phobius"/>
    </source>
</evidence>
<sequence>MGSGTRAGTASSAASRAAPAPTAWTGWAVFAAVLMIMVGVFHAIAGLVALFRETVYLVPETNLVVSVSYNSWGWLHLIGGVLLAVAGFALLAGQTWARVVAVVLAGLSAVVNIGFLAAQPFWSSIMIALDVLVIYALTVHGGELKSRAAGY</sequence>
<evidence type="ECO:0000313" key="4">
    <source>
        <dbReference type="Proteomes" id="UP000586918"/>
    </source>
</evidence>
<dbReference type="Proteomes" id="UP000586918">
    <property type="component" value="Unassembled WGS sequence"/>
</dbReference>
<organism evidence="3 4">
    <name type="scientific">Pseudonocardia bannensis</name>
    <dbReference type="NCBI Taxonomy" id="630973"/>
    <lineage>
        <taxon>Bacteria</taxon>
        <taxon>Bacillati</taxon>
        <taxon>Actinomycetota</taxon>
        <taxon>Actinomycetes</taxon>
        <taxon>Pseudonocardiales</taxon>
        <taxon>Pseudonocardiaceae</taxon>
        <taxon>Pseudonocardia</taxon>
    </lineage>
</organism>
<accession>A0A848DI87</accession>
<feature type="transmembrane region" description="Helical" evidence="1">
    <location>
        <begin position="71"/>
        <end position="92"/>
    </location>
</feature>
<dbReference type="InterPro" id="IPR055568">
    <property type="entry name" value="DUF7144"/>
</dbReference>
<dbReference type="AlphaFoldDB" id="A0A848DI87"/>
<keyword evidence="1" id="KW-0472">Membrane</keyword>
<gene>
    <name evidence="3" type="ORF">HF519_11945</name>
</gene>
<evidence type="ECO:0000313" key="3">
    <source>
        <dbReference type="EMBL" id="NMH92269.1"/>
    </source>
</evidence>
<reference evidence="3 4" key="1">
    <citation type="submission" date="2020-04" db="EMBL/GenBank/DDBJ databases">
        <authorList>
            <person name="Klaysubun C."/>
            <person name="Duangmal K."/>
            <person name="Lipun K."/>
        </authorList>
    </citation>
    <scope>NUCLEOTIDE SEQUENCE [LARGE SCALE GENOMIC DNA]</scope>
    <source>
        <strain evidence="3 4">DSM 45300</strain>
    </source>
</reference>
<feature type="transmembrane region" description="Helical" evidence="1">
    <location>
        <begin position="26"/>
        <end position="51"/>
    </location>
</feature>
<evidence type="ECO:0000259" key="2">
    <source>
        <dbReference type="Pfam" id="PF23636"/>
    </source>
</evidence>
<proteinExistence type="predicted"/>
<name>A0A848DI87_9PSEU</name>
<dbReference type="Pfam" id="PF23636">
    <property type="entry name" value="DUF7144"/>
    <property type="match status" value="1"/>
</dbReference>
<feature type="transmembrane region" description="Helical" evidence="1">
    <location>
        <begin position="99"/>
        <end position="115"/>
    </location>
</feature>
<keyword evidence="1" id="KW-1133">Transmembrane helix</keyword>
<protein>
    <recommendedName>
        <fullName evidence="2">DUF7144 domain-containing protein</fullName>
    </recommendedName>
</protein>